<dbReference type="HOGENOM" id="CLU_1960087_0_0_1"/>
<feature type="domain" description="Isochorismatase-like" evidence="2">
    <location>
        <begin position="5"/>
        <end position="118"/>
    </location>
</feature>
<evidence type="ECO:0000313" key="3">
    <source>
        <dbReference type="EMBL" id="KID66799.1"/>
    </source>
</evidence>
<accession>A0A0B4GEY8</accession>
<name>A0A0B4GEY8_METAF</name>
<dbReference type="SUPFAM" id="SSF52499">
    <property type="entry name" value="Isochorismatase-like hydrolases"/>
    <property type="match status" value="1"/>
</dbReference>
<organism evidence="3 4">
    <name type="scientific">Metarhizium anisopliae (strain ARSEF 549)</name>
    <dbReference type="NCBI Taxonomy" id="3151832"/>
    <lineage>
        <taxon>Eukaryota</taxon>
        <taxon>Fungi</taxon>
        <taxon>Dikarya</taxon>
        <taxon>Ascomycota</taxon>
        <taxon>Pezizomycotina</taxon>
        <taxon>Sordariomycetes</taxon>
        <taxon>Hypocreomycetidae</taxon>
        <taxon>Hypocreales</taxon>
        <taxon>Clavicipitaceae</taxon>
        <taxon>Metarhizium</taxon>
    </lineage>
</organism>
<dbReference type="Proteomes" id="UP000031186">
    <property type="component" value="Unassembled WGS sequence"/>
</dbReference>
<proteinExistence type="inferred from homology"/>
<comment type="similarity">
    <text evidence="1">Belongs to the isochorismatase family.</text>
</comment>
<evidence type="ECO:0000256" key="1">
    <source>
        <dbReference type="ARBA" id="ARBA00006336"/>
    </source>
</evidence>
<comment type="caution">
    <text evidence="3">The sequence shown here is derived from an EMBL/GenBank/DDBJ whole genome shotgun (WGS) entry which is preliminary data.</text>
</comment>
<evidence type="ECO:0000313" key="4">
    <source>
        <dbReference type="Proteomes" id="UP000031186"/>
    </source>
</evidence>
<reference evidence="3 4" key="1">
    <citation type="journal article" date="2014" name="Proc. Natl. Acad. Sci. U.S.A.">
        <title>Trajectory and genomic determinants of fungal-pathogen speciation and host adaptation.</title>
        <authorList>
            <person name="Hu X."/>
            <person name="Xiao G."/>
            <person name="Zheng P."/>
            <person name="Shang Y."/>
            <person name="Su Y."/>
            <person name="Zhang X."/>
            <person name="Liu X."/>
            <person name="Zhan S."/>
            <person name="St Leger R.J."/>
            <person name="Wang C."/>
        </authorList>
    </citation>
    <scope>NUCLEOTIDE SEQUENCE [LARGE SCALE GENOMIC DNA]</scope>
    <source>
        <strain evidence="3 4">ARSEF 549</strain>
    </source>
</reference>
<evidence type="ECO:0000259" key="2">
    <source>
        <dbReference type="Pfam" id="PF00857"/>
    </source>
</evidence>
<dbReference type="InterPro" id="IPR000868">
    <property type="entry name" value="Isochorismatase-like_dom"/>
</dbReference>
<gene>
    <name evidence="3" type="ORF">MAN_05080</name>
</gene>
<dbReference type="VEuPathDB" id="FungiDB:MAN_05080"/>
<protein>
    <submittedName>
        <fullName evidence="3">Isochorismatase-like protein</fullName>
    </submittedName>
</protein>
<sequence length="128" mass="14090">MIHPVEEKNRVVNTANALLKTARKSSATVVHCVIDMKAQLAETSKTRQRWESTYKPLPVSAPERLEFIAELAPATKGSSANESVVPRLQGCVSAMKTPGFQSSLRDKYGVESVVICGLISLEICRYRN</sequence>
<dbReference type="EMBL" id="AZNF01000005">
    <property type="protein sequence ID" value="KID66799.1"/>
    <property type="molecule type" value="Genomic_DNA"/>
</dbReference>
<dbReference type="InterPro" id="IPR036380">
    <property type="entry name" value="Isochorismatase-like_sf"/>
</dbReference>
<dbReference type="AlphaFoldDB" id="A0A0B4GEY8"/>
<feature type="non-terminal residue" evidence="3">
    <location>
        <position position="1"/>
    </location>
</feature>
<dbReference type="Gene3D" id="3.40.50.850">
    <property type="entry name" value="Isochorismatase-like"/>
    <property type="match status" value="1"/>
</dbReference>
<keyword evidence="4" id="KW-1185">Reference proteome</keyword>
<dbReference type="Pfam" id="PF00857">
    <property type="entry name" value="Isochorismatase"/>
    <property type="match status" value="1"/>
</dbReference>